<dbReference type="Proteomes" id="UP001280156">
    <property type="component" value="Unassembled WGS sequence"/>
</dbReference>
<protein>
    <submittedName>
        <fullName evidence="2">Serine hydrolase</fullName>
        <ecNumber evidence="2">3.-.-.-</ecNumber>
    </submittedName>
</protein>
<evidence type="ECO:0000259" key="1">
    <source>
        <dbReference type="Pfam" id="PF00144"/>
    </source>
</evidence>
<dbReference type="GO" id="GO:0016787">
    <property type="term" value="F:hydrolase activity"/>
    <property type="evidence" value="ECO:0007669"/>
    <property type="project" value="UniProtKB-KW"/>
</dbReference>
<dbReference type="Pfam" id="PF00144">
    <property type="entry name" value="Beta-lactamase"/>
    <property type="match status" value="1"/>
</dbReference>
<sequence>MVSFPDGKRSVADFLERNFTDGLLVLHRGRIVLEYYIDCLGPQNQHLVMSATKSFTGTLTGMLMNKGLLDVRKPVTHYLPELASTAYRGATVQQLLDMSSGVIFDESLNEGSHMQKGLYAGWYRQPVPGWPRTYWELILSLDEAERSHGALFNYRSIESCVLGFVLQRESGMSLADLMSYELWGPMGAEEDAYIVVDDAGFAVASGGLCATLRDLGRFAQLLVEGGAWGGRQIIPSGWIEATRNGRVELPEEMRKLLPKRCLP</sequence>
<dbReference type="InterPro" id="IPR001466">
    <property type="entry name" value="Beta-lactam-related"/>
</dbReference>
<organism evidence="2 3">
    <name type="scientific">Mesorhizobium humile</name>
    <dbReference type="NCBI Taxonomy" id="3072313"/>
    <lineage>
        <taxon>Bacteria</taxon>
        <taxon>Pseudomonadati</taxon>
        <taxon>Pseudomonadota</taxon>
        <taxon>Alphaproteobacteria</taxon>
        <taxon>Hyphomicrobiales</taxon>
        <taxon>Phyllobacteriaceae</taxon>
        <taxon>Mesorhizobium</taxon>
    </lineage>
</organism>
<dbReference type="PANTHER" id="PTHR43283">
    <property type="entry name" value="BETA-LACTAMASE-RELATED"/>
    <property type="match status" value="1"/>
</dbReference>
<dbReference type="EC" id="3.-.-.-" evidence="2"/>
<dbReference type="InterPro" id="IPR012338">
    <property type="entry name" value="Beta-lactam/transpept-like"/>
</dbReference>
<proteinExistence type="predicted"/>
<dbReference type="Gene3D" id="3.40.710.10">
    <property type="entry name" value="DD-peptidase/beta-lactamase superfamily"/>
    <property type="match status" value="1"/>
</dbReference>
<dbReference type="InterPro" id="IPR050789">
    <property type="entry name" value="Diverse_Enzym_Activities"/>
</dbReference>
<evidence type="ECO:0000313" key="3">
    <source>
        <dbReference type="Proteomes" id="UP001280156"/>
    </source>
</evidence>
<evidence type="ECO:0000313" key="2">
    <source>
        <dbReference type="EMBL" id="MDX8488357.1"/>
    </source>
</evidence>
<name>A0ABU4YN29_9HYPH</name>
<feature type="domain" description="Beta-lactamase-related" evidence="1">
    <location>
        <begin position="22"/>
        <end position="227"/>
    </location>
</feature>
<dbReference type="PANTHER" id="PTHR43283:SF7">
    <property type="entry name" value="BETA-LACTAMASE-RELATED DOMAIN-CONTAINING PROTEIN"/>
    <property type="match status" value="1"/>
</dbReference>
<reference evidence="2 3" key="1">
    <citation type="submission" date="2023-08" db="EMBL/GenBank/DDBJ databases">
        <title>Implementing the SeqCode for naming new Mesorhizobium species isolated from Vachellia karroo root nodules.</title>
        <authorList>
            <person name="Van Lill M."/>
        </authorList>
    </citation>
    <scope>NUCLEOTIDE SEQUENCE [LARGE SCALE GENOMIC DNA]</scope>
    <source>
        <strain evidence="2 3">VK2B</strain>
    </source>
</reference>
<dbReference type="EMBL" id="JAVIIV010000019">
    <property type="protein sequence ID" value="MDX8488357.1"/>
    <property type="molecule type" value="Genomic_DNA"/>
</dbReference>
<dbReference type="SUPFAM" id="SSF56601">
    <property type="entry name" value="beta-lactamase/transpeptidase-like"/>
    <property type="match status" value="1"/>
</dbReference>
<keyword evidence="3" id="KW-1185">Reference proteome</keyword>
<gene>
    <name evidence="2" type="ORF">RFM52_24585</name>
</gene>
<keyword evidence="2" id="KW-0378">Hydrolase</keyword>
<accession>A0ABU4YN29</accession>
<comment type="caution">
    <text evidence="2">The sequence shown here is derived from an EMBL/GenBank/DDBJ whole genome shotgun (WGS) entry which is preliminary data.</text>
</comment>